<dbReference type="AlphaFoldDB" id="A0A9P7XP56"/>
<keyword evidence="1" id="KW-1133">Transmembrane helix</keyword>
<sequence>MVHGVAIGLQRVHVAFKPSTGLAQLAFNIWLVSALFSGVFMVYVYSYSYFVPSLMERVNNATALQQNHTLEMFPQQPTMTATPQSITIPALVATVWKGVEPWIPSALNMVLGFALWTILIQRRQLDHEQEVRWEQQGNHLLSANSDLPAPITSASMVDGFKTEAEIRRLRLRVPTWPRLFVGVWLLVRTINGMSQISHLSGGVHHAEWAFYLMQGIAGLYVIYSKTLIHTQWLFYSICATTFHTVSKSSMEHWNEDFTVAPFPYKDSNTGQQSIEEVTFLRACKMIAFNAFFVYRLWVAWRLVEDLKARDARVARARRVQ</sequence>
<dbReference type="Proteomes" id="UP000707451">
    <property type="component" value="Unassembled WGS sequence"/>
</dbReference>
<protein>
    <submittedName>
        <fullName evidence="2">Uncharacterized protein</fullName>
    </submittedName>
</protein>
<dbReference type="EMBL" id="JAHRHY010000014">
    <property type="protein sequence ID" value="KAG9064502.1"/>
    <property type="molecule type" value="Genomic_DNA"/>
</dbReference>
<name>A0A9P7XP56_9FUNG</name>
<keyword evidence="3" id="KW-1185">Reference proteome</keyword>
<proteinExistence type="predicted"/>
<dbReference type="OrthoDB" id="2377034at2759"/>
<evidence type="ECO:0000313" key="2">
    <source>
        <dbReference type="EMBL" id="KAG9064502.1"/>
    </source>
</evidence>
<keyword evidence="1" id="KW-0812">Transmembrane</keyword>
<feature type="transmembrane region" description="Helical" evidence="1">
    <location>
        <begin position="25"/>
        <end position="45"/>
    </location>
</feature>
<reference evidence="2" key="1">
    <citation type="submission" date="2021-06" db="EMBL/GenBank/DDBJ databases">
        <title>Genome Sequence of Mortierella hyaline Strain SCG-10, a Cold-Adapted, Nitrate-Reducing Fungus Isolated from Soil in Minnesota, USA.</title>
        <authorList>
            <person name="Aldossari N."/>
        </authorList>
    </citation>
    <scope>NUCLEOTIDE SEQUENCE</scope>
    <source>
        <strain evidence="2">SCG-10</strain>
    </source>
</reference>
<evidence type="ECO:0000256" key="1">
    <source>
        <dbReference type="SAM" id="Phobius"/>
    </source>
</evidence>
<organism evidence="2 3">
    <name type="scientific">Linnemannia hyalina</name>
    <dbReference type="NCBI Taxonomy" id="64524"/>
    <lineage>
        <taxon>Eukaryota</taxon>
        <taxon>Fungi</taxon>
        <taxon>Fungi incertae sedis</taxon>
        <taxon>Mucoromycota</taxon>
        <taxon>Mortierellomycotina</taxon>
        <taxon>Mortierellomycetes</taxon>
        <taxon>Mortierellales</taxon>
        <taxon>Mortierellaceae</taxon>
        <taxon>Linnemannia</taxon>
    </lineage>
</organism>
<gene>
    <name evidence="2" type="ORF">KI688_003692</name>
</gene>
<keyword evidence="1" id="KW-0472">Membrane</keyword>
<accession>A0A9P7XP56</accession>
<evidence type="ECO:0000313" key="3">
    <source>
        <dbReference type="Proteomes" id="UP000707451"/>
    </source>
</evidence>
<comment type="caution">
    <text evidence="2">The sequence shown here is derived from an EMBL/GenBank/DDBJ whole genome shotgun (WGS) entry which is preliminary data.</text>
</comment>